<feature type="signal peptide" evidence="2">
    <location>
        <begin position="1"/>
        <end position="22"/>
    </location>
</feature>
<comment type="caution">
    <text evidence="3">The sequence shown here is derived from an EMBL/GenBank/DDBJ whole genome shotgun (WGS) entry which is preliminary data.</text>
</comment>
<keyword evidence="4" id="KW-1185">Reference proteome</keyword>
<accession>A0A328B312</accession>
<reference evidence="4" key="1">
    <citation type="submission" date="2018-05" db="EMBL/GenBank/DDBJ databases">
        <authorList>
            <person name="Li X."/>
        </authorList>
    </citation>
    <scope>NUCLEOTIDE SEQUENCE [LARGE SCALE GENOMIC DNA]</scope>
    <source>
        <strain evidence="4">HKS-05</strain>
    </source>
</reference>
<feature type="region of interest" description="Disordered" evidence="1">
    <location>
        <begin position="26"/>
        <end position="66"/>
    </location>
</feature>
<proteinExistence type="predicted"/>
<sequence length="143" mass="15473">MVVKKILLAVASLAVVVSPVVASAQSYGHGRAGGWNGRDSQERSYDRGQGRTDYGRGYDRGRSGYGRDTYRDDSGAVVVAGLAGLLLGSALSGSQSQGYSQSYGYSQPYAYAPAYSQQRCGWQNQAYEDGYGDVQYRQVQICR</sequence>
<evidence type="ECO:0008006" key="5">
    <source>
        <dbReference type="Google" id="ProtNLM"/>
    </source>
</evidence>
<evidence type="ECO:0000313" key="4">
    <source>
        <dbReference type="Proteomes" id="UP000249842"/>
    </source>
</evidence>
<feature type="compositionally biased region" description="Basic and acidic residues" evidence="1">
    <location>
        <begin position="39"/>
        <end position="62"/>
    </location>
</feature>
<evidence type="ECO:0000313" key="3">
    <source>
        <dbReference type="EMBL" id="RAK61299.1"/>
    </source>
</evidence>
<name>A0A328B312_9CAUL</name>
<dbReference type="EMBL" id="QFYP01000001">
    <property type="protein sequence ID" value="RAK61299.1"/>
    <property type="molecule type" value="Genomic_DNA"/>
</dbReference>
<protein>
    <recommendedName>
        <fullName evidence="5">Lectin-like protein BA14k</fullName>
    </recommendedName>
</protein>
<organism evidence="3 4">
    <name type="scientific">Phenylobacterium hankyongense</name>
    <dbReference type="NCBI Taxonomy" id="1813876"/>
    <lineage>
        <taxon>Bacteria</taxon>
        <taxon>Pseudomonadati</taxon>
        <taxon>Pseudomonadota</taxon>
        <taxon>Alphaproteobacteria</taxon>
        <taxon>Caulobacterales</taxon>
        <taxon>Caulobacteraceae</taxon>
        <taxon>Phenylobacterium</taxon>
    </lineage>
</organism>
<keyword evidence="2" id="KW-0732">Signal</keyword>
<gene>
    <name evidence="3" type="ORF">DJ021_16570</name>
</gene>
<evidence type="ECO:0000256" key="1">
    <source>
        <dbReference type="SAM" id="MobiDB-lite"/>
    </source>
</evidence>
<evidence type="ECO:0000256" key="2">
    <source>
        <dbReference type="SAM" id="SignalP"/>
    </source>
</evidence>
<dbReference type="AlphaFoldDB" id="A0A328B312"/>
<feature type="chain" id="PRO_5016259802" description="Lectin-like protein BA14k" evidence="2">
    <location>
        <begin position="23"/>
        <end position="143"/>
    </location>
</feature>
<dbReference type="Proteomes" id="UP000249842">
    <property type="component" value="Unassembled WGS sequence"/>
</dbReference>